<dbReference type="AlphaFoldDB" id="A0A1N7FD09"/>
<reference evidence="14 15" key="1">
    <citation type="submission" date="2017-01" db="EMBL/GenBank/DDBJ databases">
        <authorList>
            <person name="Mah S.A."/>
            <person name="Swanson W.J."/>
            <person name="Moy G.W."/>
            <person name="Vacquier V.D."/>
        </authorList>
    </citation>
    <scope>NUCLEOTIDE SEQUENCE [LARGE SCALE GENOMIC DNA]</scope>
    <source>
        <strain evidence="14 15">CPCC 203464</strain>
    </source>
</reference>
<keyword evidence="8" id="KW-0267">Excision nuclease</keyword>
<keyword evidence="10" id="KW-0234">DNA repair</keyword>
<dbReference type="PANTHER" id="PTHR43152:SF3">
    <property type="entry name" value="UVRABC SYSTEM PROTEIN A"/>
    <property type="match status" value="1"/>
</dbReference>
<evidence type="ECO:0000313" key="14">
    <source>
        <dbReference type="EMBL" id="SIR98115.1"/>
    </source>
</evidence>
<dbReference type="STRING" id="1344003.SAMN05445060_1937"/>
<dbReference type="RefSeq" id="WP_234974329.1">
    <property type="nucleotide sequence ID" value="NZ_FTNT01000005.1"/>
</dbReference>
<evidence type="ECO:0000256" key="10">
    <source>
        <dbReference type="ARBA" id="ARBA00023204"/>
    </source>
</evidence>
<dbReference type="SUPFAM" id="SSF52540">
    <property type="entry name" value="P-loop containing nucleoside triphosphate hydrolases"/>
    <property type="match status" value="2"/>
</dbReference>
<dbReference type="PANTHER" id="PTHR43152">
    <property type="entry name" value="UVRABC SYSTEM PROTEIN A"/>
    <property type="match status" value="1"/>
</dbReference>
<evidence type="ECO:0000256" key="5">
    <source>
        <dbReference type="ARBA" id="ARBA00022763"/>
    </source>
</evidence>
<accession>A0A1N7FD09</accession>
<evidence type="ECO:0000256" key="1">
    <source>
        <dbReference type="ARBA" id="ARBA00004496"/>
    </source>
</evidence>
<dbReference type="Gene3D" id="3.40.50.300">
    <property type="entry name" value="P-loop containing nucleotide triphosphate hydrolases"/>
    <property type="match status" value="2"/>
</dbReference>
<dbReference type="GO" id="GO:0005524">
    <property type="term" value="F:ATP binding"/>
    <property type="evidence" value="ECO:0007669"/>
    <property type="project" value="UniProtKB-KW"/>
</dbReference>
<keyword evidence="3" id="KW-0677">Repeat</keyword>
<gene>
    <name evidence="14" type="ORF">SAMN05445060_1937</name>
</gene>
<comment type="subcellular location">
    <subcellularLocation>
        <location evidence="1">Cytoplasm</location>
    </subcellularLocation>
</comment>
<dbReference type="GO" id="GO:0003677">
    <property type="term" value="F:DNA binding"/>
    <property type="evidence" value="ECO:0007669"/>
    <property type="project" value="UniProtKB-KW"/>
</dbReference>
<dbReference type="GO" id="GO:0004518">
    <property type="term" value="F:nuclease activity"/>
    <property type="evidence" value="ECO:0007669"/>
    <property type="project" value="UniProtKB-KW"/>
</dbReference>
<proteinExistence type="inferred from homology"/>
<keyword evidence="6" id="KW-0228">DNA excision</keyword>
<evidence type="ECO:0000256" key="8">
    <source>
        <dbReference type="ARBA" id="ARBA00022881"/>
    </source>
</evidence>
<dbReference type="EMBL" id="FTNT01000005">
    <property type="protein sequence ID" value="SIR98115.1"/>
    <property type="molecule type" value="Genomic_DNA"/>
</dbReference>
<sequence>MQRLNRLLQRLWDVGNTALVVEQNRQVIEIADHVVDMGPGAGADGGRMQFEGTPQAIRDSGTIAGRLLARPLHLRAEVREPHGAVTVRSARAHNLTGFDAEVPLVVLTAVTDLANERIVLDEPTSGLHPADVDRINTLFADLVDAGAKLVVVGHNLWVIAQADHIIDIGPGAGSDGGGLVFTGTPSRILNSSDSVTGRALAIACGRR</sequence>
<keyword evidence="9" id="KW-0238">DNA-binding</keyword>
<evidence type="ECO:0000256" key="6">
    <source>
        <dbReference type="ARBA" id="ARBA00022769"/>
    </source>
</evidence>
<evidence type="ECO:0000256" key="7">
    <source>
        <dbReference type="ARBA" id="ARBA00022840"/>
    </source>
</evidence>
<evidence type="ECO:0000256" key="3">
    <source>
        <dbReference type="ARBA" id="ARBA00022737"/>
    </source>
</evidence>
<dbReference type="GO" id="GO:0006281">
    <property type="term" value="P:DNA repair"/>
    <property type="evidence" value="ECO:0007669"/>
    <property type="project" value="UniProtKB-KW"/>
</dbReference>
<evidence type="ECO:0000256" key="13">
    <source>
        <dbReference type="ARBA" id="ARBA00042156"/>
    </source>
</evidence>
<comment type="similarity">
    <text evidence="11">Belongs to the ABC transporter superfamily. UvrA family.</text>
</comment>
<keyword evidence="15" id="KW-1185">Reference proteome</keyword>
<name>A0A1N7FD09_9NOCA</name>
<evidence type="ECO:0000256" key="12">
    <source>
        <dbReference type="ARBA" id="ARBA00039316"/>
    </source>
</evidence>
<keyword evidence="7" id="KW-0067">ATP-binding</keyword>
<evidence type="ECO:0000256" key="2">
    <source>
        <dbReference type="ARBA" id="ARBA00022490"/>
    </source>
</evidence>
<evidence type="ECO:0000313" key="15">
    <source>
        <dbReference type="Proteomes" id="UP000186218"/>
    </source>
</evidence>
<dbReference type="InterPro" id="IPR027417">
    <property type="entry name" value="P-loop_NTPase"/>
</dbReference>
<keyword evidence="4" id="KW-0547">Nucleotide-binding</keyword>
<dbReference type="GO" id="GO:0005737">
    <property type="term" value="C:cytoplasm"/>
    <property type="evidence" value="ECO:0007669"/>
    <property type="project" value="UniProtKB-SubCell"/>
</dbReference>
<protein>
    <recommendedName>
        <fullName evidence="12">UvrABC system protein A</fullName>
    </recommendedName>
    <alternativeName>
        <fullName evidence="13">Excinuclease ABC subunit A</fullName>
    </alternativeName>
</protein>
<evidence type="ECO:0000256" key="11">
    <source>
        <dbReference type="ARBA" id="ARBA00038000"/>
    </source>
</evidence>
<dbReference type="Proteomes" id="UP000186218">
    <property type="component" value="Unassembled WGS sequence"/>
</dbReference>
<evidence type="ECO:0000256" key="4">
    <source>
        <dbReference type="ARBA" id="ARBA00022741"/>
    </source>
</evidence>
<evidence type="ECO:0000256" key="9">
    <source>
        <dbReference type="ARBA" id="ARBA00023125"/>
    </source>
</evidence>
<keyword evidence="5" id="KW-0227">DNA damage</keyword>
<keyword evidence="2" id="KW-0963">Cytoplasm</keyword>
<organism evidence="14 15">
    <name type="scientific">Williamsia sterculiae</name>
    <dbReference type="NCBI Taxonomy" id="1344003"/>
    <lineage>
        <taxon>Bacteria</taxon>
        <taxon>Bacillati</taxon>
        <taxon>Actinomycetota</taxon>
        <taxon>Actinomycetes</taxon>
        <taxon>Mycobacteriales</taxon>
        <taxon>Nocardiaceae</taxon>
        <taxon>Williamsia</taxon>
    </lineage>
</organism>